<accession>A0ABX2PSN2</accession>
<dbReference type="Pfam" id="PF00350">
    <property type="entry name" value="Dynamin_N"/>
    <property type="match status" value="1"/>
</dbReference>
<feature type="region of interest" description="Disordered" evidence="1">
    <location>
        <begin position="561"/>
        <end position="585"/>
    </location>
</feature>
<evidence type="ECO:0000256" key="1">
    <source>
        <dbReference type="SAM" id="MobiDB-lite"/>
    </source>
</evidence>
<dbReference type="SUPFAM" id="SSF52540">
    <property type="entry name" value="P-loop containing nucleoside triphosphate hydrolases"/>
    <property type="match status" value="1"/>
</dbReference>
<dbReference type="EMBL" id="JABXWT010000004">
    <property type="protein sequence ID" value="NVO56406.1"/>
    <property type="molecule type" value="Genomic_DNA"/>
</dbReference>
<evidence type="ECO:0000313" key="4">
    <source>
        <dbReference type="Proteomes" id="UP000630805"/>
    </source>
</evidence>
<proteinExistence type="predicted"/>
<protein>
    <submittedName>
        <fullName evidence="3">Dynamin family protein</fullName>
    </submittedName>
</protein>
<evidence type="ECO:0000313" key="3">
    <source>
        <dbReference type="EMBL" id="NVO56406.1"/>
    </source>
</evidence>
<feature type="region of interest" description="Disordered" evidence="1">
    <location>
        <begin position="470"/>
        <end position="506"/>
    </location>
</feature>
<dbReference type="InterPro" id="IPR027417">
    <property type="entry name" value="P-loop_NTPase"/>
</dbReference>
<sequence>MAKDSQTRFVSPKAWERIEQWSRRKPVFALMGEFSAGKSTLINFLLRTQTLPTQVTATQLPPVWFSWGNQSAYVKRHDGSTEDIELDQLETVGVNDAQFIRIFLEADILEAVDLIDTPGISDPKISTDVWQRAVGQANGVLWCTHATQAWRETERATWVSLPERLQHNSLLLVTRADALGVKDRQKVLRRVNREAGHLFNRSILFSARDAITARDKTGDAEMWSRSGGAKMIDSFLEITEQIMDNRADQLARYQIDKSLSDAPKVEPLRPSKNADVPVSGQDAVGAEPLKLVNPLVEGTVADPKETAVVTSFPVRPARVERRADETERARIDAEEAERLRAEMVPADDIAPEVSNTDDDDLRAFFRDTSSDPLELTNIEGSKSEFEDIDLLDDADLDDDLEDTPLLLDEDEEGEPQVEEVEGAENLLASISTTLMEAPELEADEADPVVQPDERSIEVSVSSITALMAEQPGNAVEDYEPEPETNGLVETRGAKQSEDTSETQGDALDDLMKVPVGSPLSASAMWLEIANDADLPQDPEGLKNVFKAFLAEFDQIAVEHNERQTKDSLRSIPKASENSGAEWHVL</sequence>
<comment type="caution">
    <text evidence="3">The sequence shown here is derived from an EMBL/GenBank/DDBJ whole genome shotgun (WGS) entry which is preliminary data.</text>
</comment>
<dbReference type="RefSeq" id="WP_176864827.1">
    <property type="nucleotide sequence ID" value="NZ_JABXWT010000004.1"/>
</dbReference>
<dbReference type="Gene3D" id="3.40.50.300">
    <property type="entry name" value="P-loop containing nucleotide triphosphate hydrolases"/>
    <property type="match status" value="1"/>
</dbReference>
<dbReference type="InterPro" id="IPR045063">
    <property type="entry name" value="Dynamin_N"/>
</dbReference>
<name>A0ABX2PSN2_9RHOB</name>
<dbReference type="Proteomes" id="UP000630805">
    <property type="component" value="Unassembled WGS sequence"/>
</dbReference>
<feature type="domain" description="Dynamin N-terminal" evidence="2">
    <location>
        <begin position="29"/>
        <end position="168"/>
    </location>
</feature>
<evidence type="ECO:0000259" key="2">
    <source>
        <dbReference type="Pfam" id="PF00350"/>
    </source>
</evidence>
<reference evidence="3 4" key="1">
    <citation type="submission" date="2020-06" db="EMBL/GenBank/DDBJ databases">
        <authorList>
            <person name="Cao W.R."/>
        </authorList>
    </citation>
    <scope>NUCLEOTIDE SEQUENCE [LARGE SCALE GENOMIC DNA]</scope>
    <source>
        <strain evidence="3 4">B1Z28</strain>
    </source>
</reference>
<organism evidence="3 4">
    <name type="scientific">Ruegeria haliotis</name>
    <dbReference type="NCBI Taxonomy" id="2747601"/>
    <lineage>
        <taxon>Bacteria</taxon>
        <taxon>Pseudomonadati</taxon>
        <taxon>Pseudomonadota</taxon>
        <taxon>Alphaproteobacteria</taxon>
        <taxon>Rhodobacterales</taxon>
        <taxon>Roseobacteraceae</taxon>
        <taxon>Ruegeria</taxon>
    </lineage>
</organism>
<keyword evidence="4" id="KW-1185">Reference proteome</keyword>
<gene>
    <name evidence="3" type="ORF">HW561_11455</name>
</gene>